<proteinExistence type="predicted"/>
<evidence type="ECO:0000313" key="2">
    <source>
        <dbReference type="EMBL" id="CAB4264945.1"/>
    </source>
</evidence>
<feature type="compositionally biased region" description="Basic and acidic residues" evidence="1">
    <location>
        <begin position="34"/>
        <end position="44"/>
    </location>
</feature>
<accession>A0A6J5TPI5</accession>
<dbReference type="AlphaFoldDB" id="A0A6J5TPI5"/>
<reference evidence="2 3" key="1">
    <citation type="submission" date="2020-05" db="EMBL/GenBank/DDBJ databases">
        <authorList>
            <person name="Campoy J."/>
            <person name="Schneeberger K."/>
            <person name="Spophaly S."/>
        </authorList>
    </citation>
    <scope>NUCLEOTIDE SEQUENCE [LARGE SCALE GENOMIC DNA]</scope>
    <source>
        <strain evidence="2">PruArmRojPasFocal</strain>
    </source>
</reference>
<dbReference type="EMBL" id="CAEKDK010000001">
    <property type="protein sequence ID" value="CAB4264945.1"/>
    <property type="molecule type" value="Genomic_DNA"/>
</dbReference>
<evidence type="ECO:0000256" key="1">
    <source>
        <dbReference type="SAM" id="MobiDB-lite"/>
    </source>
</evidence>
<feature type="region of interest" description="Disordered" evidence="1">
    <location>
        <begin position="22"/>
        <end position="44"/>
    </location>
</feature>
<name>A0A6J5TPI5_PRUAR</name>
<evidence type="ECO:0000313" key="3">
    <source>
        <dbReference type="Proteomes" id="UP000507222"/>
    </source>
</evidence>
<sequence length="79" mass="9260">MQVLAGQDNNFAFYNATTYKPKVQKPAPTPKQGAHMERARKPEQRPLSSLYLSVWVRRQADKFSDRSPKTPIWWVFLRP</sequence>
<dbReference type="Proteomes" id="UP000507222">
    <property type="component" value="Unassembled WGS sequence"/>
</dbReference>
<protein>
    <submittedName>
        <fullName evidence="2">Uncharacterized protein</fullName>
    </submittedName>
</protein>
<gene>
    <name evidence="2" type="ORF">CURHAP_LOCUS6947</name>
</gene>
<organism evidence="2 3">
    <name type="scientific">Prunus armeniaca</name>
    <name type="common">Apricot</name>
    <name type="synonym">Armeniaca vulgaris</name>
    <dbReference type="NCBI Taxonomy" id="36596"/>
    <lineage>
        <taxon>Eukaryota</taxon>
        <taxon>Viridiplantae</taxon>
        <taxon>Streptophyta</taxon>
        <taxon>Embryophyta</taxon>
        <taxon>Tracheophyta</taxon>
        <taxon>Spermatophyta</taxon>
        <taxon>Magnoliopsida</taxon>
        <taxon>eudicotyledons</taxon>
        <taxon>Gunneridae</taxon>
        <taxon>Pentapetalae</taxon>
        <taxon>rosids</taxon>
        <taxon>fabids</taxon>
        <taxon>Rosales</taxon>
        <taxon>Rosaceae</taxon>
        <taxon>Amygdaloideae</taxon>
        <taxon>Amygdaleae</taxon>
        <taxon>Prunus</taxon>
    </lineage>
</organism>